<dbReference type="InterPro" id="IPR002317">
    <property type="entry name" value="Ser-tRNA-ligase_type_1"/>
</dbReference>
<keyword evidence="8 16" id="KW-0067">ATP-binding</keyword>
<evidence type="ECO:0000256" key="2">
    <source>
        <dbReference type="ARBA" id="ARBA00005045"/>
    </source>
</evidence>
<name>A0A1G1Y3V3_9BACT</name>
<evidence type="ECO:0000256" key="13">
    <source>
        <dbReference type="ARBA" id="ARBA00048823"/>
    </source>
</evidence>
<organism evidence="19 20">
    <name type="scientific">Candidatus Buchananbacteria bacterium RIFCSPHIGHO2_01_FULL_44_11</name>
    <dbReference type="NCBI Taxonomy" id="1797535"/>
    <lineage>
        <taxon>Bacteria</taxon>
        <taxon>Candidatus Buchananiibacteriota</taxon>
    </lineage>
</organism>
<keyword evidence="7" id="KW-0547">Nucleotide-binding</keyword>
<dbReference type="InterPro" id="IPR033729">
    <property type="entry name" value="SerRS_core"/>
</dbReference>
<comment type="catalytic activity">
    <reaction evidence="13">
        <text>tRNA(Ser) + L-serine + ATP = L-seryl-tRNA(Ser) + AMP + diphosphate + H(+)</text>
        <dbReference type="Rhea" id="RHEA:12292"/>
        <dbReference type="Rhea" id="RHEA-COMP:9669"/>
        <dbReference type="Rhea" id="RHEA-COMP:9703"/>
        <dbReference type="ChEBI" id="CHEBI:15378"/>
        <dbReference type="ChEBI" id="CHEBI:30616"/>
        <dbReference type="ChEBI" id="CHEBI:33019"/>
        <dbReference type="ChEBI" id="CHEBI:33384"/>
        <dbReference type="ChEBI" id="CHEBI:78442"/>
        <dbReference type="ChEBI" id="CHEBI:78533"/>
        <dbReference type="ChEBI" id="CHEBI:456215"/>
        <dbReference type="EC" id="6.1.1.11"/>
    </reaction>
</comment>
<feature type="binding site" evidence="15">
    <location>
        <position position="373"/>
    </location>
    <ligand>
        <name>L-serine</name>
        <dbReference type="ChEBI" id="CHEBI:33384"/>
    </ligand>
</feature>
<comment type="catalytic activity">
    <reaction evidence="12">
        <text>tRNA(Sec) + L-serine + ATP = L-seryl-tRNA(Sec) + AMP + diphosphate + H(+)</text>
        <dbReference type="Rhea" id="RHEA:42580"/>
        <dbReference type="Rhea" id="RHEA-COMP:9742"/>
        <dbReference type="Rhea" id="RHEA-COMP:10128"/>
        <dbReference type="ChEBI" id="CHEBI:15378"/>
        <dbReference type="ChEBI" id="CHEBI:30616"/>
        <dbReference type="ChEBI" id="CHEBI:33019"/>
        <dbReference type="ChEBI" id="CHEBI:33384"/>
        <dbReference type="ChEBI" id="CHEBI:78442"/>
        <dbReference type="ChEBI" id="CHEBI:78533"/>
        <dbReference type="ChEBI" id="CHEBI:456215"/>
        <dbReference type="EC" id="6.1.1.11"/>
    </reaction>
</comment>
<sequence>MIDINKIRSDQESVKQALLKRMAKADLDLDKIIKLDDNRRQLIQKADGLKAERNQDSKTKPSPAVVKKMKQLGEKIKELDEKIKQAESALTEALSALPNIPAEDVVAGGKENNKVVSTFGQKLDFKFKPQDHVTLATELGLIDYQRGVKMSGNGFWCYTGLGAQLEWALLNYFIDRHKKNGYTFIMPPYLLNEQSAYASGHLPKFKDDLYWTQDNTCLNATAEMMLTNYHRDEVLSEKDLPLKYFGYSACFRREAGSYRKEERGMIRGHQFNKIELFHYTKPEASAKSFTELVGIAEKLVSDLGLHFQSVQLAAGDASAAMAKTVDIEVWLPSMGVYKEVSSVSNASDYQARRANIRYKDSASGKNEFVHTLNASGLATTRIFPAILEQFQQADGSVVVPKVLQPFCGFAVIKK</sequence>
<dbReference type="AlphaFoldDB" id="A0A1G1Y3V3"/>
<evidence type="ECO:0000256" key="11">
    <source>
        <dbReference type="ARBA" id="ARBA00039158"/>
    </source>
</evidence>
<dbReference type="EMBL" id="MHIE01000003">
    <property type="protein sequence ID" value="OGY46506.1"/>
    <property type="molecule type" value="Genomic_DNA"/>
</dbReference>
<evidence type="ECO:0000256" key="3">
    <source>
        <dbReference type="ARBA" id="ARBA00010728"/>
    </source>
</evidence>
<keyword evidence="6 19" id="KW-0436">Ligase</keyword>
<evidence type="ECO:0000256" key="17">
    <source>
        <dbReference type="SAM" id="Coils"/>
    </source>
</evidence>
<accession>A0A1G1Y3V3</accession>
<feature type="binding site" evidence="16">
    <location>
        <begin position="252"/>
        <end position="254"/>
    </location>
    <ligand>
        <name>ATP</name>
        <dbReference type="ChEBI" id="CHEBI:30616"/>
    </ligand>
</feature>
<evidence type="ECO:0000256" key="1">
    <source>
        <dbReference type="ARBA" id="ARBA00004496"/>
    </source>
</evidence>
<evidence type="ECO:0000256" key="12">
    <source>
        <dbReference type="ARBA" id="ARBA00047929"/>
    </source>
</evidence>
<dbReference type="SUPFAM" id="SSF46589">
    <property type="entry name" value="tRNA-binding arm"/>
    <property type="match status" value="1"/>
</dbReference>
<dbReference type="InterPro" id="IPR010978">
    <property type="entry name" value="tRNA-bd_arm"/>
</dbReference>
<evidence type="ECO:0000313" key="20">
    <source>
        <dbReference type="Proteomes" id="UP000178240"/>
    </source>
</evidence>
<dbReference type="InterPro" id="IPR042103">
    <property type="entry name" value="SerRS_1_N_sf"/>
</dbReference>
<dbReference type="GO" id="GO:0004828">
    <property type="term" value="F:serine-tRNA ligase activity"/>
    <property type="evidence" value="ECO:0007669"/>
    <property type="project" value="UniProtKB-UniRule"/>
</dbReference>
<dbReference type="CDD" id="cd00770">
    <property type="entry name" value="SerRS_core"/>
    <property type="match status" value="1"/>
</dbReference>
<dbReference type="STRING" id="1797535.A2744_03610"/>
<dbReference type="PIRSF" id="PIRSF001529">
    <property type="entry name" value="Ser-tRNA-synth_IIa"/>
    <property type="match status" value="1"/>
</dbReference>
<evidence type="ECO:0000256" key="4">
    <source>
        <dbReference type="ARBA" id="ARBA00012840"/>
    </source>
</evidence>
<evidence type="ECO:0000256" key="6">
    <source>
        <dbReference type="ARBA" id="ARBA00022598"/>
    </source>
</evidence>
<dbReference type="InterPro" id="IPR006195">
    <property type="entry name" value="aa-tRNA-synth_II"/>
</dbReference>
<feature type="binding site" evidence="15">
    <location>
        <position position="252"/>
    </location>
    <ligand>
        <name>L-serine</name>
        <dbReference type="ChEBI" id="CHEBI:33384"/>
    </ligand>
</feature>
<dbReference type="GO" id="GO:0005737">
    <property type="term" value="C:cytoplasm"/>
    <property type="evidence" value="ECO:0007669"/>
    <property type="project" value="UniProtKB-SubCell"/>
</dbReference>
<evidence type="ECO:0000256" key="9">
    <source>
        <dbReference type="ARBA" id="ARBA00022917"/>
    </source>
</evidence>
<evidence type="ECO:0000313" key="19">
    <source>
        <dbReference type="EMBL" id="OGY46506.1"/>
    </source>
</evidence>
<dbReference type="SUPFAM" id="SSF55681">
    <property type="entry name" value="Class II aaRS and biotin synthetases"/>
    <property type="match status" value="1"/>
</dbReference>
<dbReference type="PROSITE" id="PS50862">
    <property type="entry name" value="AA_TRNA_LIGASE_II"/>
    <property type="match status" value="1"/>
</dbReference>
<feature type="coiled-coil region" evidence="17">
    <location>
        <begin position="32"/>
        <end position="96"/>
    </location>
</feature>
<dbReference type="InterPro" id="IPR002314">
    <property type="entry name" value="aa-tRNA-synt_IIb"/>
</dbReference>
<feature type="binding site" evidence="15">
    <location>
        <position position="221"/>
    </location>
    <ligand>
        <name>L-serine</name>
        <dbReference type="ChEBI" id="CHEBI:33384"/>
    </ligand>
</feature>
<reference evidence="19 20" key="1">
    <citation type="journal article" date="2016" name="Nat. Commun.">
        <title>Thousands of microbial genomes shed light on interconnected biogeochemical processes in an aquifer system.</title>
        <authorList>
            <person name="Anantharaman K."/>
            <person name="Brown C.T."/>
            <person name="Hug L.A."/>
            <person name="Sharon I."/>
            <person name="Castelle C.J."/>
            <person name="Probst A.J."/>
            <person name="Thomas B.C."/>
            <person name="Singh A."/>
            <person name="Wilkins M.J."/>
            <person name="Karaoz U."/>
            <person name="Brodie E.L."/>
            <person name="Williams K.H."/>
            <person name="Hubbard S.S."/>
            <person name="Banfield J.F."/>
        </authorList>
    </citation>
    <scope>NUCLEOTIDE SEQUENCE [LARGE SCALE GENOMIC DNA]</scope>
</reference>
<dbReference type="NCBIfam" id="TIGR00414">
    <property type="entry name" value="serS"/>
    <property type="match status" value="1"/>
</dbReference>
<evidence type="ECO:0000256" key="15">
    <source>
        <dbReference type="PIRSR" id="PIRSR001529-1"/>
    </source>
</evidence>
<evidence type="ECO:0000256" key="5">
    <source>
        <dbReference type="ARBA" id="ARBA00022490"/>
    </source>
</evidence>
<dbReference type="EC" id="6.1.1.11" evidence="4 14"/>
<dbReference type="InterPro" id="IPR045864">
    <property type="entry name" value="aa-tRNA-synth_II/BPL/LPL"/>
</dbReference>
<keyword evidence="10" id="KW-0030">Aminoacyl-tRNA synthetase</keyword>
<evidence type="ECO:0000256" key="16">
    <source>
        <dbReference type="PIRSR" id="PIRSR001529-2"/>
    </source>
</evidence>
<comment type="subcellular location">
    <subcellularLocation>
        <location evidence="1">Cytoplasm</location>
    </subcellularLocation>
</comment>
<comment type="caution">
    <text evidence="19">The sequence shown here is derived from an EMBL/GenBank/DDBJ whole genome shotgun (WGS) entry which is preliminary data.</text>
</comment>
<keyword evidence="9" id="KW-0648">Protein biosynthesis</keyword>
<dbReference type="PANTHER" id="PTHR43697:SF1">
    <property type="entry name" value="SERINE--TRNA LIGASE"/>
    <property type="match status" value="1"/>
</dbReference>
<dbReference type="Pfam" id="PF00587">
    <property type="entry name" value="tRNA-synt_2b"/>
    <property type="match status" value="1"/>
</dbReference>
<dbReference type="Gene3D" id="3.30.930.10">
    <property type="entry name" value="Bira Bifunctional Protein, Domain 2"/>
    <property type="match status" value="1"/>
</dbReference>
<dbReference type="PANTHER" id="PTHR43697">
    <property type="entry name" value="SERYL-TRNA SYNTHETASE"/>
    <property type="match status" value="1"/>
</dbReference>
<dbReference type="Proteomes" id="UP000178240">
    <property type="component" value="Unassembled WGS sequence"/>
</dbReference>
<feature type="domain" description="Aminoacyl-transfer RNA synthetases class-II family profile" evidence="18">
    <location>
        <begin position="131"/>
        <end position="400"/>
    </location>
</feature>
<comment type="similarity">
    <text evidence="3">Belongs to the class-II aminoacyl-tRNA synthetase family. Type-1 seryl-tRNA synthetase subfamily.</text>
</comment>
<dbReference type="Pfam" id="PF02403">
    <property type="entry name" value="Seryl_tRNA_N"/>
    <property type="match status" value="1"/>
</dbReference>
<evidence type="ECO:0000256" key="10">
    <source>
        <dbReference type="ARBA" id="ARBA00023146"/>
    </source>
</evidence>
<evidence type="ECO:0000256" key="7">
    <source>
        <dbReference type="ARBA" id="ARBA00022741"/>
    </source>
</evidence>
<evidence type="ECO:0000259" key="18">
    <source>
        <dbReference type="PROSITE" id="PS50862"/>
    </source>
</evidence>
<evidence type="ECO:0000256" key="14">
    <source>
        <dbReference type="NCBIfam" id="TIGR00414"/>
    </source>
</evidence>
<protein>
    <recommendedName>
        <fullName evidence="11 14">Serine--tRNA ligase</fullName>
        <ecNumber evidence="4 14">6.1.1.11</ecNumber>
    </recommendedName>
</protein>
<dbReference type="PRINTS" id="PR00981">
    <property type="entry name" value="TRNASYNTHSER"/>
</dbReference>
<evidence type="ECO:0000256" key="8">
    <source>
        <dbReference type="ARBA" id="ARBA00022840"/>
    </source>
</evidence>
<keyword evidence="17" id="KW-0175">Coiled coil</keyword>
<dbReference type="InterPro" id="IPR015866">
    <property type="entry name" value="Ser-tRNA-synth_1_N"/>
</dbReference>
<keyword evidence="5" id="KW-0963">Cytoplasm</keyword>
<comment type="pathway">
    <text evidence="2">Aminoacyl-tRNA biosynthesis; selenocysteinyl-tRNA(Sec) biosynthesis; L-seryl-tRNA(Sec) from L-serine and tRNA(Sec): step 1/1.</text>
</comment>
<dbReference type="GO" id="GO:0006434">
    <property type="term" value="P:seryl-tRNA aminoacylation"/>
    <property type="evidence" value="ECO:0007669"/>
    <property type="project" value="UniProtKB-UniRule"/>
</dbReference>
<feature type="binding site" evidence="15">
    <location>
        <position position="275"/>
    </location>
    <ligand>
        <name>L-serine</name>
        <dbReference type="ChEBI" id="CHEBI:33384"/>
    </ligand>
</feature>
<feature type="binding site" evidence="16">
    <location>
        <begin position="339"/>
        <end position="342"/>
    </location>
    <ligand>
        <name>ATP</name>
        <dbReference type="ChEBI" id="CHEBI:30616"/>
    </ligand>
</feature>
<proteinExistence type="inferred from homology"/>
<dbReference type="Gene3D" id="1.10.287.40">
    <property type="entry name" value="Serine-tRNA synthetase, tRNA binding domain"/>
    <property type="match status" value="1"/>
</dbReference>
<dbReference type="GO" id="GO:0005524">
    <property type="term" value="F:ATP binding"/>
    <property type="evidence" value="ECO:0007669"/>
    <property type="project" value="UniProtKB-KW"/>
</dbReference>
<gene>
    <name evidence="19" type="ORF">A2744_03610</name>
</gene>